<protein>
    <recommendedName>
        <fullName evidence="14">Cytochrome P450 monooxygenase</fullName>
    </recommendedName>
</protein>
<dbReference type="PANTHER" id="PTHR46206">
    <property type="entry name" value="CYTOCHROME P450"/>
    <property type="match status" value="1"/>
</dbReference>
<organism evidence="12 13">
    <name type="scientific">Cochliobolus heterostrophus (strain C4 / ATCC 48331 / race T)</name>
    <name type="common">Southern corn leaf blight fungus</name>
    <name type="synonym">Bipolaris maydis</name>
    <dbReference type="NCBI Taxonomy" id="665024"/>
    <lineage>
        <taxon>Eukaryota</taxon>
        <taxon>Fungi</taxon>
        <taxon>Dikarya</taxon>
        <taxon>Ascomycota</taxon>
        <taxon>Pezizomycotina</taxon>
        <taxon>Dothideomycetes</taxon>
        <taxon>Pleosporomycetidae</taxon>
        <taxon>Pleosporales</taxon>
        <taxon>Pleosporineae</taxon>
        <taxon>Pleosporaceae</taxon>
        <taxon>Bipolaris</taxon>
    </lineage>
</organism>
<evidence type="ECO:0000256" key="6">
    <source>
        <dbReference type="ARBA" id="ARBA00023002"/>
    </source>
</evidence>
<keyword evidence="11" id="KW-0812">Transmembrane</keyword>
<keyword evidence="11" id="KW-1133">Transmembrane helix</keyword>
<evidence type="ECO:0000313" key="13">
    <source>
        <dbReference type="Proteomes" id="UP000012338"/>
    </source>
</evidence>
<keyword evidence="4 9" id="KW-0349">Heme</keyword>
<dbReference type="SUPFAM" id="SSF48264">
    <property type="entry name" value="Cytochrome P450"/>
    <property type="match status" value="1"/>
</dbReference>
<comment type="similarity">
    <text evidence="3 10">Belongs to the cytochrome P450 family.</text>
</comment>
<dbReference type="AlphaFoldDB" id="N4XB07"/>
<keyword evidence="6 10" id="KW-0560">Oxidoreductase</keyword>
<dbReference type="PROSITE" id="PS00086">
    <property type="entry name" value="CYTOCHROME_P450"/>
    <property type="match status" value="1"/>
</dbReference>
<evidence type="ECO:0000256" key="3">
    <source>
        <dbReference type="ARBA" id="ARBA00010617"/>
    </source>
</evidence>
<reference evidence="13" key="2">
    <citation type="journal article" date="2013" name="PLoS Genet.">
        <title>Comparative genome structure, secondary metabolite, and effector coding capacity across Cochliobolus pathogens.</title>
        <authorList>
            <person name="Condon B.J."/>
            <person name="Leng Y."/>
            <person name="Wu D."/>
            <person name="Bushley K.E."/>
            <person name="Ohm R.A."/>
            <person name="Otillar R."/>
            <person name="Martin J."/>
            <person name="Schackwitz W."/>
            <person name="Grimwood J."/>
            <person name="MohdZainudin N."/>
            <person name="Xue C."/>
            <person name="Wang R."/>
            <person name="Manning V.A."/>
            <person name="Dhillon B."/>
            <person name="Tu Z.J."/>
            <person name="Steffenson B.J."/>
            <person name="Salamov A."/>
            <person name="Sun H."/>
            <person name="Lowry S."/>
            <person name="LaButti K."/>
            <person name="Han J."/>
            <person name="Copeland A."/>
            <person name="Lindquist E."/>
            <person name="Barry K."/>
            <person name="Schmutz J."/>
            <person name="Baker S.E."/>
            <person name="Ciuffetti L.M."/>
            <person name="Grigoriev I.V."/>
            <person name="Zhong S."/>
            <person name="Turgeon B.G."/>
        </authorList>
    </citation>
    <scope>NUCLEOTIDE SEQUENCE [LARGE SCALE GENOMIC DNA]</scope>
    <source>
        <strain evidence="13">C4 / ATCC 48331 / race T</strain>
    </source>
</reference>
<dbReference type="InterPro" id="IPR002403">
    <property type="entry name" value="Cyt_P450_E_grp-IV"/>
</dbReference>
<dbReference type="InterPro" id="IPR036396">
    <property type="entry name" value="Cyt_P450_sf"/>
</dbReference>
<dbReference type="InterPro" id="IPR017972">
    <property type="entry name" value="Cyt_P450_CS"/>
</dbReference>
<dbReference type="GO" id="GO:0020037">
    <property type="term" value="F:heme binding"/>
    <property type="evidence" value="ECO:0007669"/>
    <property type="project" value="InterPro"/>
</dbReference>
<feature type="transmembrane region" description="Helical" evidence="11">
    <location>
        <begin position="18"/>
        <end position="37"/>
    </location>
</feature>
<evidence type="ECO:0000256" key="11">
    <source>
        <dbReference type="SAM" id="Phobius"/>
    </source>
</evidence>
<dbReference type="PANTHER" id="PTHR46206:SF2">
    <property type="entry name" value="CYTOCHROME P450 MONOOXYGENASE AUSG-RELATED"/>
    <property type="match status" value="1"/>
</dbReference>
<evidence type="ECO:0000313" key="12">
    <source>
        <dbReference type="EMBL" id="ENI02392.1"/>
    </source>
</evidence>
<dbReference type="PRINTS" id="PR00465">
    <property type="entry name" value="EP450IV"/>
</dbReference>
<comment type="cofactor">
    <cofactor evidence="1 9">
        <name>heme</name>
        <dbReference type="ChEBI" id="CHEBI:30413"/>
    </cofactor>
</comment>
<dbReference type="GO" id="GO:0016705">
    <property type="term" value="F:oxidoreductase activity, acting on paired donors, with incorporation or reduction of molecular oxygen"/>
    <property type="evidence" value="ECO:0007669"/>
    <property type="project" value="InterPro"/>
</dbReference>
<comment type="pathway">
    <text evidence="2">Mycotoxin biosynthesis.</text>
</comment>
<evidence type="ECO:0000256" key="5">
    <source>
        <dbReference type="ARBA" id="ARBA00022723"/>
    </source>
</evidence>
<dbReference type="HOGENOM" id="CLU_022195_0_3_1"/>
<keyword evidence="13" id="KW-1185">Reference proteome</keyword>
<reference evidence="12 13" key="1">
    <citation type="journal article" date="2012" name="PLoS Pathog.">
        <title>Diverse lifestyles and strategies of plant pathogenesis encoded in the genomes of eighteen Dothideomycetes fungi.</title>
        <authorList>
            <person name="Ohm R.A."/>
            <person name="Feau N."/>
            <person name="Henrissat B."/>
            <person name="Schoch C.L."/>
            <person name="Horwitz B.A."/>
            <person name="Barry K.W."/>
            <person name="Condon B.J."/>
            <person name="Copeland A.C."/>
            <person name="Dhillon B."/>
            <person name="Glaser F."/>
            <person name="Hesse C.N."/>
            <person name="Kosti I."/>
            <person name="LaButti K."/>
            <person name="Lindquist E.A."/>
            <person name="Lucas S."/>
            <person name="Salamov A.A."/>
            <person name="Bradshaw R.E."/>
            <person name="Ciuffetti L."/>
            <person name="Hamelin R.C."/>
            <person name="Kema G.H.J."/>
            <person name="Lawrence C."/>
            <person name="Scott J.A."/>
            <person name="Spatafora J.W."/>
            <person name="Turgeon B.G."/>
            <person name="de Wit P.J.G.M."/>
            <person name="Zhong S."/>
            <person name="Goodwin S.B."/>
            <person name="Grigoriev I.V."/>
        </authorList>
    </citation>
    <scope>NUCLEOTIDE SEQUENCE [LARGE SCALE GENOMIC DNA]</scope>
    <source>
        <strain evidence="13">C4 / ATCC 48331 / race T</strain>
    </source>
</reference>
<sequence>METLKFANIFPTSLAPFVLNYVTTSILVAAVVTILILSRKRSQIPHANPTPWFYPTTINQLDAVKNAIKIPFRMINYNGEMLVLPARYLDAIRNDENLSFSKAIELDFHSHVPGFTPQGLIGHQGNVLQNLARRPLTKLLNTITKPLASESLFAVKVVLGNPTGNPTDWQETFIFDSMLSIIARLSSRVFLGERLCRDEDWLKVTKLYTVEMFHASFQLTLVPPSLRFLFAIFSKRCRTAYQHLQHARKLITPIIQERRLLKEQASREGKPIPKFNDAIEWGEVECNGISYDPADLQLGLSFAAIHTTSDLLSKILLLLAREPKLIDPLREEIIRVLNQDGWSKNSLFNIKLLDSTMKEAQRMLPNEKLAMRRIATKDIYIPEENFTIRKGQYIMIDDNHGADLPLNDCYSLDKFDIYRWLRLRETPEFANKAHFVSTSPEHLGFGHGTHACPGRFFAANEIKIALCFLLLQYDWELAPGTTADLSPFGLSFLVDPKSTLRYRKREAEIDLEA</sequence>
<evidence type="ECO:0000256" key="10">
    <source>
        <dbReference type="RuleBase" id="RU000461"/>
    </source>
</evidence>
<feature type="non-terminal residue" evidence="12">
    <location>
        <position position="513"/>
    </location>
</feature>
<dbReference type="EMBL" id="KB733463">
    <property type="protein sequence ID" value="ENI02392.1"/>
    <property type="molecule type" value="Genomic_DNA"/>
</dbReference>
<proteinExistence type="inferred from homology"/>
<evidence type="ECO:0000256" key="2">
    <source>
        <dbReference type="ARBA" id="ARBA00004685"/>
    </source>
</evidence>
<dbReference type="Pfam" id="PF00067">
    <property type="entry name" value="p450"/>
    <property type="match status" value="1"/>
</dbReference>
<dbReference type="GO" id="GO:0005506">
    <property type="term" value="F:iron ion binding"/>
    <property type="evidence" value="ECO:0007669"/>
    <property type="project" value="InterPro"/>
</dbReference>
<keyword evidence="11" id="KW-0472">Membrane</keyword>
<dbReference type="InterPro" id="IPR001128">
    <property type="entry name" value="Cyt_P450"/>
</dbReference>
<gene>
    <name evidence="12" type="ORF">COCC4DRAFT_111157</name>
</gene>
<dbReference type="GO" id="GO:0004497">
    <property type="term" value="F:monooxygenase activity"/>
    <property type="evidence" value="ECO:0007669"/>
    <property type="project" value="UniProtKB-KW"/>
</dbReference>
<accession>N4XB07</accession>
<evidence type="ECO:0000256" key="7">
    <source>
        <dbReference type="ARBA" id="ARBA00023004"/>
    </source>
</evidence>
<name>N4XB07_COCH4</name>
<evidence type="ECO:0000256" key="1">
    <source>
        <dbReference type="ARBA" id="ARBA00001971"/>
    </source>
</evidence>
<feature type="binding site" description="axial binding residue" evidence="9">
    <location>
        <position position="452"/>
    </location>
    <ligand>
        <name>heme</name>
        <dbReference type="ChEBI" id="CHEBI:30413"/>
    </ligand>
    <ligandPart>
        <name>Fe</name>
        <dbReference type="ChEBI" id="CHEBI:18248"/>
    </ligandPart>
</feature>
<dbReference type="Proteomes" id="UP000012338">
    <property type="component" value="Unassembled WGS sequence"/>
</dbReference>
<dbReference type="OrthoDB" id="1844152at2759"/>
<evidence type="ECO:0000256" key="8">
    <source>
        <dbReference type="ARBA" id="ARBA00023033"/>
    </source>
</evidence>
<evidence type="ECO:0000256" key="9">
    <source>
        <dbReference type="PIRSR" id="PIRSR602403-1"/>
    </source>
</evidence>
<evidence type="ECO:0008006" key="14">
    <source>
        <dbReference type="Google" id="ProtNLM"/>
    </source>
</evidence>
<dbReference type="CDD" id="cd11041">
    <property type="entry name" value="CYP503A1-like"/>
    <property type="match status" value="1"/>
</dbReference>
<dbReference type="Gene3D" id="1.10.630.10">
    <property type="entry name" value="Cytochrome P450"/>
    <property type="match status" value="1"/>
</dbReference>
<keyword evidence="8 10" id="KW-0503">Monooxygenase</keyword>
<keyword evidence="5 9" id="KW-0479">Metal-binding</keyword>
<evidence type="ECO:0000256" key="4">
    <source>
        <dbReference type="ARBA" id="ARBA00022617"/>
    </source>
</evidence>
<keyword evidence="7 9" id="KW-0408">Iron</keyword>